<dbReference type="SUPFAM" id="SSF47616">
    <property type="entry name" value="GST C-terminal domain-like"/>
    <property type="match status" value="1"/>
</dbReference>
<evidence type="ECO:0000313" key="11">
    <source>
        <dbReference type="EMBL" id="KIJ41221.1"/>
    </source>
</evidence>
<keyword evidence="3" id="KW-0813">Transport</keyword>
<dbReference type="GO" id="GO:0007005">
    <property type="term" value="P:mitochondrion organization"/>
    <property type="evidence" value="ECO:0007669"/>
    <property type="project" value="TreeGrafter"/>
</dbReference>
<evidence type="ECO:0008006" key="13">
    <source>
        <dbReference type="Google" id="ProtNLM"/>
    </source>
</evidence>
<dbReference type="InterPro" id="IPR036282">
    <property type="entry name" value="Glutathione-S-Trfase_C_sf"/>
</dbReference>
<comment type="similarity">
    <text evidence="2">Belongs to the metaxin family.</text>
</comment>
<protein>
    <recommendedName>
        <fullName evidence="13">Mitochondrial outer membrane transport complex Sam37/metaxin N-terminal domain-containing protein</fullName>
    </recommendedName>
</protein>
<dbReference type="Pfam" id="PF10568">
    <property type="entry name" value="Tom37"/>
    <property type="match status" value="1"/>
</dbReference>
<evidence type="ECO:0000313" key="12">
    <source>
        <dbReference type="Proteomes" id="UP000054279"/>
    </source>
</evidence>
<feature type="domain" description="Mitochondrial outer membrane transport complex Sam37/metaxin N-terminal" evidence="9">
    <location>
        <begin position="25"/>
        <end position="159"/>
    </location>
</feature>
<comment type="subcellular location">
    <subcellularLocation>
        <location evidence="1">Mitochondrion outer membrane</location>
    </subcellularLocation>
</comment>
<name>A0A0C9VT16_SPHS4</name>
<feature type="domain" description="Metaxin glutathione S-transferase" evidence="10">
    <location>
        <begin position="224"/>
        <end position="276"/>
    </location>
</feature>
<dbReference type="AlphaFoldDB" id="A0A0C9VT16"/>
<keyword evidence="5" id="KW-0653">Protein transport</keyword>
<evidence type="ECO:0000256" key="3">
    <source>
        <dbReference type="ARBA" id="ARBA00022448"/>
    </source>
</evidence>
<dbReference type="InterPro" id="IPR050931">
    <property type="entry name" value="Mito_Protein_Transport_Metaxin"/>
</dbReference>
<dbReference type="GO" id="GO:0001401">
    <property type="term" value="C:SAM complex"/>
    <property type="evidence" value="ECO:0007669"/>
    <property type="project" value="InterPro"/>
</dbReference>
<dbReference type="EMBL" id="KN837138">
    <property type="protein sequence ID" value="KIJ41221.1"/>
    <property type="molecule type" value="Genomic_DNA"/>
</dbReference>
<proteinExistence type="inferred from homology"/>
<evidence type="ECO:0000256" key="6">
    <source>
        <dbReference type="ARBA" id="ARBA00023128"/>
    </source>
</evidence>
<dbReference type="Proteomes" id="UP000054279">
    <property type="component" value="Unassembled WGS sequence"/>
</dbReference>
<evidence type="ECO:0000259" key="10">
    <source>
        <dbReference type="Pfam" id="PF17171"/>
    </source>
</evidence>
<dbReference type="PANTHER" id="PTHR12289">
    <property type="entry name" value="METAXIN RELATED"/>
    <property type="match status" value="1"/>
</dbReference>
<dbReference type="PANTHER" id="PTHR12289:SF41">
    <property type="entry name" value="FAILED AXON CONNECTIONS-RELATED"/>
    <property type="match status" value="1"/>
</dbReference>
<evidence type="ECO:0000256" key="7">
    <source>
        <dbReference type="ARBA" id="ARBA00023136"/>
    </source>
</evidence>
<dbReference type="Pfam" id="PF17171">
    <property type="entry name" value="GST_C_6"/>
    <property type="match status" value="1"/>
</dbReference>
<keyword evidence="12" id="KW-1185">Reference proteome</keyword>
<evidence type="ECO:0000256" key="5">
    <source>
        <dbReference type="ARBA" id="ARBA00022927"/>
    </source>
</evidence>
<evidence type="ECO:0000256" key="1">
    <source>
        <dbReference type="ARBA" id="ARBA00004294"/>
    </source>
</evidence>
<dbReference type="GO" id="GO:0015031">
    <property type="term" value="P:protein transport"/>
    <property type="evidence" value="ECO:0007669"/>
    <property type="project" value="UniProtKB-KW"/>
</dbReference>
<keyword evidence="4" id="KW-1000">Mitochondrion outer membrane</keyword>
<reference evidence="11 12" key="1">
    <citation type="submission" date="2014-06" db="EMBL/GenBank/DDBJ databases">
        <title>Evolutionary Origins and Diversification of the Mycorrhizal Mutualists.</title>
        <authorList>
            <consortium name="DOE Joint Genome Institute"/>
            <consortium name="Mycorrhizal Genomics Consortium"/>
            <person name="Kohler A."/>
            <person name="Kuo A."/>
            <person name="Nagy L.G."/>
            <person name="Floudas D."/>
            <person name="Copeland A."/>
            <person name="Barry K.W."/>
            <person name="Cichocki N."/>
            <person name="Veneault-Fourrey C."/>
            <person name="LaButti K."/>
            <person name="Lindquist E.A."/>
            <person name="Lipzen A."/>
            <person name="Lundell T."/>
            <person name="Morin E."/>
            <person name="Murat C."/>
            <person name="Riley R."/>
            <person name="Ohm R."/>
            <person name="Sun H."/>
            <person name="Tunlid A."/>
            <person name="Henrissat B."/>
            <person name="Grigoriev I.V."/>
            <person name="Hibbett D.S."/>
            <person name="Martin F."/>
        </authorList>
    </citation>
    <scope>NUCLEOTIDE SEQUENCE [LARGE SCALE GENOMIC DNA]</scope>
    <source>
        <strain evidence="11 12">SS14</strain>
    </source>
</reference>
<evidence type="ECO:0000256" key="2">
    <source>
        <dbReference type="ARBA" id="ARBA00009170"/>
    </source>
</evidence>
<dbReference type="InterPro" id="IPR019564">
    <property type="entry name" value="Sam37/metaxin_N"/>
</dbReference>
<keyword evidence="7" id="KW-0472">Membrane</keyword>
<feature type="compositionally biased region" description="Acidic residues" evidence="8">
    <location>
        <begin position="357"/>
        <end position="395"/>
    </location>
</feature>
<dbReference type="HOGENOM" id="CLU_032751_2_0_1"/>
<evidence type="ECO:0000256" key="4">
    <source>
        <dbReference type="ARBA" id="ARBA00022787"/>
    </source>
</evidence>
<dbReference type="InterPro" id="IPR033468">
    <property type="entry name" value="Metaxin_GST"/>
</dbReference>
<sequence>MPSKTPLVLHVWPGRWDLPSIDPVCLEAFIFLQISCPGHFVIMETTDPDVSPTGLLPFLTHGQHVVASVPSIISYVSGLNRDIFMKAQSDSPLNLHLDAGMPPKSLSQRPAWRAYIETKLGDLVAHSFWVLDPNYAFTYGTYASMLPVPQRYYVPRRIRESYKSRLEVAGLWSVASSPEIPEDNRFLRKKPLQEEKEKMKRAFGQAQLTEMAKPIFKILVSLSERKQFLSADRPTTIDIALASHILLLIHTPLPNQALKDLLRTSYPSLIAHALRIQNIAFSPELPLILEPPRANPLQLIQSTTKHLFRRVTTQELESDVEKEYRLYRWGWVALTIASVVGYSFLVGARFVVQTDGEAQEEEEEQEQAAVEEEEEEEEEEIEEEIEAEIDEHEDL</sequence>
<evidence type="ECO:0000259" key="9">
    <source>
        <dbReference type="Pfam" id="PF10568"/>
    </source>
</evidence>
<evidence type="ECO:0000256" key="8">
    <source>
        <dbReference type="SAM" id="MobiDB-lite"/>
    </source>
</evidence>
<accession>A0A0C9VT16</accession>
<organism evidence="11 12">
    <name type="scientific">Sphaerobolus stellatus (strain SS14)</name>
    <dbReference type="NCBI Taxonomy" id="990650"/>
    <lineage>
        <taxon>Eukaryota</taxon>
        <taxon>Fungi</taxon>
        <taxon>Dikarya</taxon>
        <taxon>Basidiomycota</taxon>
        <taxon>Agaricomycotina</taxon>
        <taxon>Agaricomycetes</taxon>
        <taxon>Phallomycetidae</taxon>
        <taxon>Geastrales</taxon>
        <taxon>Sphaerobolaceae</taxon>
        <taxon>Sphaerobolus</taxon>
    </lineage>
</organism>
<keyword evidence="6" id="KW-0496">Mitochondrion</keyword>
<gene>
    <name evidence="11" type="ORF">M422DRAFT_229684</name>
</gene>
<feature type="region of interest" description="Disordered" evidence="8">
    <location>
        <begin position="355"/>
        <end position="395"/>
    </location>
</feature>
<dbReference type="OrthoDB" id="5835136at2759"/>